<dbReference type="Gene3D" id="3.40.50.261">
    <property type="entry name" value="Succinyl-CoA synthetase domains"/>
    <property type="match status" value="1"/>
</dbReference>
<evidence type="ECO:0000256" key="11">
    <source>
        <dbReference type="ARBA" id="ARBA00022840"/>
    </source>
</evidence>
<keyword evidence="12" id="KW-0443">Lipid metabolism</keyword>
<evidence type="ECO:0000256" key="7">
    <source>
        <dbReference type="ARBA" id="ARBA00022532"/>
    </source>
</evidence>
<dbReference type="Pfam" id="PF24948">
    <property type="entry name" value="Citrate_synth_N"/>
    <property type="match status" value="1"/>
</dbReference>
<dbReference type="FunFam" id="3.40.50.261:FF:000004">
    <property type="entry name" value="ATP-citrate synthase subunit"/>
    <property type="match status" value="1"/>
</dbReference>
<sequence>MNYWAPPHLLGFLPIEAAGARPQHSDGGVVSGWGYKYRYLQSCTSPGVGANTANWEFLASPKFWKASAKLNTSPLCLISGNELVRGSKERVARSSNTKMSAKSIFEADGKAILNYHLTRAPVIKPSPLPTPTKHNAPPRLASLHFAEDAKVEDVLNQAEVTYPWLLQPGTKFVAKPDQLIKRRGKSGLLALNKTWPEAKAWVAERAGKAQKVEHTEGVLRQFLVEPFVPHPPNTEYYININSVRDGDWILFTHEGGVDVGDVDTKAEKLLIPVDLSKYPSNEDIAKTLLNKIPTGIHNVLVDFITRLYAVYVDCQFTYLEINPLVVIPNEDATSASVHFLDLAAKLDQTADFECGVKWAIARSPAALGITTSQSANGTISIDAGPPMTFPAPFGRELTKEEAYIAELDAKTGASLKLTILNPNGRIWTLVAGGGASVVYADAIASSGFADELANYGEYSGAPTESQTYHYARTVLDLMLRSPVNPKGKVLFIGGGIANFTNVASTFKGVIKALREYATTLNEHHVQIWVRRAGPNYQEGLKNMKAATMELGINAKIFGPEMHVSGIVPLALVPGRWEESGIEEFKG</sequence>
<protein>
    <recommendedName>
        <fullName evidence="4">ATP citrate synthase</fullName>
        <ecNumber evidence="4">2.3.3.8</ecNumber>
    </recommendedName>
</protein>
<dbReference type="GO" id="GO:0005739">
    <property type="term" value="C:mitochondrion"/>
    <property type="evidence" value="ECO:0007669"/>
    <property type="project" value="TreeGrafter"/>
</dbReference>
<comment type="similarity">
    <text evidence="2">In the C-terminal section; belongs to the succinate/malate CoA ligase alpha subunit family.</text>
</comment>
<comment type="subcellular location">
    <subcellularLocation>
        <location evidence="1">Cytoplasm</location>
    </subcellularLocation>
</comment>
<dbReference type="InterPro" id="IPR056749">
    <property type="entry name" value="Citrate_synth_N"/>
</dbReference>
<proteinExistence type="inferred from homology"/>
<evidence type="ECO:0000256" key="6">
    <source>
        <dbReference type="ARBA" id="ARBA00022516"/>
    </source>
</evidence>
<keyword evidence="9" id="KW-0808">Transferase</keyword>
<dbReference type="Gene3D" id="3.30.470.110">
    <property type="match status" value="1"/>
</dbReference>
<dbReference type="SUPFAM" id="SSF56059">
    <property type="entry name" value="Glutathione synthetase ATP-binding domain-like"/>
    <property type="match status" value="1"/>
</dbReference>
<dbReference type="InterPro" id="IPR032263">
    <property type="entry name" value="Citrate-bd"/>
</dbReference>
<keyword evidence="6" id="KW-0444">Lipid biosynthesis</keyword>
<evidence type="ECO:0000256" key="2">
    <source>
        <dbReference type="ARBA" id="ARBA00005899"/>
    </source>
</evidence>
<keyword evidence="11" id="KW-0067">ATP-binding</keyword>
<comment type="catalytic activity">
    <reaction evidence="14">
        <text>oxaloacetate + acetyl-CoA + ADP + phosphate = citrate + ATP + CoA</text>
        <dbReference type="Rhea" id="RHEA:21160"/>
        <dbReference type="ChEBI" id="CHEBI:16452"/>
        <dbReference type="ChEBI" id="CHEBI:16947"/>
        <dbReference type="ChEBI" id="CHEBI:30616"/>
        <dbReference type="ChEBI" id="CHEBI:43474"/>
        <dbReference type="ChEBI" id="CHEBI:57287"/>
        <dbReference type="ChEBI" id="CHEBI:57288"/>
        <dbReference type="ChEBI" id="CHEBI:456216"/>
        <dbReference type="EC" id="2.3.3.8"/>
    </reaction>
</comment>
<dbReference type="PANTHER" id="PTHR11815:SF1">
    <property type="entry name" value="SUCCINATE--COA LIGASE [ADP-FORMING] SUBUNIT BETA, MITOCHONDRIAL"/>
    <property type="match status" value="1"/>
</dbReference>
<evidence type="ECO:0000256" key="10">
    <source>
        <dbReference type="ARBA" id="ARBA00022741"/>
    </source>
</evidence>
<dbReference type="Proteomes" id="UP001217918">
    <property type="component" value="Unassembled WGS sequence"/>
</dbReference>
<evidence type="ECO:0000256" key="4">
    <source>
        <dbReference type="ARBA" id="ARBA00012639"/>
    </source>
</evidence>
<keyword evidence="8" id="KW-0597">Phosphoprotein</keyword>
<name>A0AAD9HVK6_9PEZI</name>
<evidence type="ECO:0000256" key="12">
    <source>
        <dbReference type="ARBA" id="ARBA00023098"/>
    </source>
</evidence>
<keyword evidence="7" id="KW-0816">Tricarboxylic acid cycle</keyword>
<accession>A0AAD9HVK6</accession>
<dbReference type="AlphaFoldDB" id="A0AAD9HVK6"/>
<dbReference type="GO" id="GO:0042709">
    <property type="term" value="C:succinate-CoA ligase complex"/>
    <property type="evidence" value="ECO:0007669"/>
    <property type="project" value="TreeGrafter"/>
</dbReference>
<dbReference type="FunFam" id="3.30.470.110:FF:000003">
    <property type="entry name" value="ATP-citrate synthase subunit 2"/>
    <property type="match status" value="1"/>
</dbReference>
<comment type="caution">
    <text evidence="17">The sequence shown here is derived from an EMBL/GenBank/DDBJ whole genome shotgun (WGS) entry which is preliminary data.</text>
</comment>
<evidence type="ECO:0000256" key="5">
    <source>
        <dbReference type="ARBA" id="ARBA00022490"/>
    </source>
</evidence>
<dbReference type="InterPro" id="IPR016102">
    <property type="entry name" value="Succinyl-CoA_synth-like"/>
</dbReference>
<evidence type="ECO:0000313" key="17">
    <source>
        <dbReference type="EMBL" id="KAK2066454.1"/>
    </source>
</evidence>
<keyword evidence="13" id="KW-0012">Acyltransferase</keyword>
<evidence type="ECO:0000256" key="14">
    <source>
        <dbReference type="ARBA" id="ARBA00047593"/>
    </source>
</evidence>
<gene>
    <name evidence="17" type="ORF">P8C59_000275</name>
</gene>
<dbReference type="GO" id="GO:0003878">
    <property type="term" value="F:ATP citrate synthase activity"/>
    <property type="evidence" value="ECO:0007669"/>
    <property type="project" value="UniProtKB-EC"/>
</dbReference>
<evidence type="ECO:0000256" key="13">
    <source>
        <dbReference type="ARBA" id="ARBA00023315"/>
    </source>
</evidence>
<keyword evidence="5" id="KW-0963">Cytoplasm</keyword>
<evidence type="ECO:0000256" key="3">
    <source>
        <dbReference type="ARBA" id="ARBA00010719"/>
    </source>
</evidence>
<evidence type="ECO:0000259" key="16">
    <source>
        <dbReference type="Pfam" id="PF24948"/>
    </source>
</evidence>
<dbReference type="GO" id="GO:0006104">
    <property type="term" value="P:succinyl-CoA metabolic process"/>
    <property type="evidence" value="ECO:0007669"/>
    <property type="project" value="TreeGrafter"/>
</dbReference>
<dbReference type="EMBL" id="JAQQPM010000001">
    <property type="protein sequence ID" value="KAK2066454.1"/>
    <property type="molecule type" value="Genomic_DNA"/>
</dbReference>
<feature type="domain" description="ATP-citrate synthase citrate-binding" evidence="15">
    <location>
        <begin position="395"/>
        <end position="571"/>
    </location>
</feature>
<reference evidence="17" key="1">
    <citation type="journal article" date="2023" name="Mol. Plant Microbe Interact.">
        <title>Elucidating the Obligate Nature and Biological Capacity of an Invasive Fungal Corn Pathogen.</title>
        <authorList>
            <person name="MacCready J.S."/>
            <person name="Roggenkamp E.M."/>
            <person name="Gdanetz K."/>
            <person name="Chilvers M.I."/>
        </authorList>
    </citation>
    <scope>NUCLEOTIDE SEQUENCE</scope>
    <source>
        <strain evidence="17">PM02</strain>
    </source>
</reference>
<keyword evidence="10" id="KW-0547">Nucleotide-binding</keyword>
<dbReference type="GO" id="GO:0005524">
    <property type="term" value="F:ATP binding"/>
    <property type="evidence" value="ECO:0007669"/>
    <property type="project" value="UniProtKB-KW"/>
</dbReference>
<dbReference type="SUPFAM" id="SSF52210">
    <property type="entry name" value="Succinyl-CoA synthetase domains"/>
    <property type="match status" value="1"/>
</dbReference>
<evidence type="ECO:0000256" key="9">
    <source>
        <dbReference type="ARBA" id="ARBA00022679"/>
    </source>
</evidence>
<evidence type="ECO:0000259" key="15">
    <source>
        <dbReference type="Pfam" id="PF16114"/>
    </source>
</evidence>
<organism evidence="17 18">
    <name type="scientific">Phyllachora maydis</name>
    <dbReference type="NCBI Taxonomy" id="1825666"/>
    <lineage>
        <taxon>Eukaryota</taxon>
        <taxon>Fungi</taxon>
        <taxon>Dikarya</taxon>
        <taxon>Ascomycota</taxon>
        <taxon>Pezizomycotina</taxon>
        <taxon>Sordariomycetes</taxon>
        <taxon>Sordariomycetidae</taxon>
        <taxon>Phyllachorales</taxon>
        <taxon>Phyllachoraceae</taxon>
        <taxon>Phyllachora</taxon>
    </lineage>
</organism>
<dbReference type="EC" id="2.3.3.8" evidence="4"/>
<evidence type="ECO:0000313" key="18">
    <source>
        <dbReference type="Proteomes" id="UP001217918"/>
    </source>
</evidence>
<feature type="domain" description="ATP-citrate synthase ATP-grasp" evidence="16">
    <location>
        <begin position="100"/>
        <end position="358"/>
    </location>
</feature>
<dbReference type="GO" id="GO:0006629">
    <property type="term" value="P:lipid metabolic process"/>
    <property type="evidence" value="ECO:0007669"/>
    <property type="project" value="UniProtKB-KW"/>
</dbReference>
<dbReference type="GO" id="GO:0006099">
    <property type="term" value="P:tricarboxylic acid cycle"/>
    <property type="evidence" value="ECO:0007669"/>
    <property type="project" value="UniProtKB-KW"/>
</dbReference>
<evidence type="ECO:0000256" key="1">
    <source>
        <dbReference type="ARBA" id="ARBA00004496"/>
    </source>
</evidence>
<comment type="similarity">
    <text evidence="3">In the N-terminal section; belongs to the succinate/malate CoA ligase beta subunit family.</text>
</comment>
<dbReference type="PANTHER" id="PTHR11815">
    <property type="entry name" value="SUCCINYL-COA SYNTHETASE BETA CHAIN"/>
    <property type="match status" value="1"/>
</dbReference>
<dbReference type="Pfam" id="PF16114">
    <property type="entry name" value="Citrate_bind"/>
    <property type="match status" value="1"/>
</dbReference>
<evidence type="ECO:0000256" key="8">
    <source>
        <dbReference type="ARBA" id="ARBA00022553"/>
    </source>
</evidence>
<dbReference type="GO" id="GO:0004775">
    <property type="term" value="F:succinate-CoA ligase (ADP-forming) activity"/>
    <property type="evidence" value="ECO:0007669"/>
    <property type="project" value="TreeGrafter"/>
</dbReference>
<keyword evidence="18" id="KW-1185">Reference proteome</keyword>